<keyword evidence="5 10" id="KW-0812">Transmembrane</keyword>
<comment type="caution">
    <text evidence="11">The sequence shown here is derived from an EMBL/GenBank/DDBJ whole genome shotgun (WGS) entry which is preliminary data.</text>
</comment>
<evidence type="ECO:0000256" key="7">
    <source>
        <dbReference type="ARBA" id="ARBA00022989"/>
    </source>
</evidence>
<keyword evidence="3" id="KW-0813">Transport</keyword>
<dbReference type="SMART" id="SM01323">
    <property type="entry name" value="YajC"/>
    <property type="match status" value="1"/>
</dbReference>
<accession>A0A0A0I971</accession>
<dbReference type="PANTHER" id="PTHR33909">
    <property type="entry name" value="SEC TRANSLOCON ACCESSORY COMPLEX SUBUNIT YAJC"/>
    <property type="match status" value="1"/>
</dbReference>
<evidence type="ECO:0000256" key="8">
    <source>
        <dbReference type="ARBA" id="ARBA00023010"/>
    </source>
</evidence>
<evidence type="ECO:0000256" key="6">
    <source>
        <dbReference type="ARBA" id="ARBA00022927"/>
    </source>
</evidence>
<gene>
    <name evidence="11" type="ORF">Z968_03305</name>
</gene>
<keyword evidence="9 10" id="KW-0472">Membrane</keyword>
<evidence type="ECO:0000313" key="12">
    <source>
        <dbReference type="Proteomes" id="UP000030012"/>
    </source>
</evidence>
<dbReference type="RefSeq" id="WP_039253258.1">
    <property type="nucleotide sequence ID" value="NZ_JENJ01000010.1"/>
</dbReference>
<reference evidence="11 12" key="1">
    <citation type="submission" date="2014-01" db="EMBL/GenBank/DDBJ databases">
        <title>Plasmidome dynamics in the species complex Clostridium novyi sensu lato converts strains of independent lineages into distinctly different pathogens.</title>
        <authorList>
            <person name="Skarin H."/>
            <person name="Segerman B."/>
        </authorList>
    </citation>
    <scope>NUCLEOTIDE SEQUENCE [LARGE SCALE GENOMIC DNA]</scope>
    <source>
        <strain evidence="11 12">4552</strain>
    </source>
</reference>
<protein>
    <submittedName>
        <fullName evidence="11">Preprotein translocase subunit YajC</fullName>
    </submittedName>
</protein>
<evidence type="ECO:0000256" key="3">
    <source>
        <dbReference type="ARBA" id="ARBA00022448"/>
    </source>
</evidence>
<evidence type="ECO:0000256" key="1">
    <source>
        <dbReference type="ARBA" id="ARBA00004162"/>
    </source>
</evidence>
<sequence length="95" mass="10721">MEKIIVVILILSVVMYYIYGIIVVPKIRKRQMIEQQNKIKSFQDKLKVKDYVLTISGVYGTIVGISNEIILLNIAENVTVKVNKASVVAIAKKDI</sequence>
<dbReference type="PANTHER" id="PTHR33909:SF1">
    <property type="entry name" value="SEC TRANSLOCON ACCESSORY COMPLEX SUBUNIT YAJC"/>
    <property type="match status" value="1"/>
</dbReference>
<dbReference type="InterPro" id="IPR003849">
    <property type="entry name" value="Preprotein_translocase_YajC"/>
</dbReference>
<dbReference type="Proteomes" id="UP000030012">
    <property type="component" value="Unassembled WGS sequence"/>
</dbReference>
<evidence type="ECO:0000256" key="10">
    <source>
        <dbReference type="SAM" id="Phobius"/>
    </source>
</evidence>
<evidence type="ECO:0000256" key="4">
    <source>
        <dbReference type="ARBA" id="ARBA00022475"/>
    </source>
</evidence>
<keyword evidence="8" id="KW-0811">Translocation</keyword>
<keyword evidence="4" id="KW-1003">Cell membrane</keyword>
<dbReference type="Pfam" id="PF02699">
    <property type="entry name" value="YajC"/>
    <property type="match status" value="1"/>
</dbReference>
<comment type="similarity">
    <text evidence="2">Belongs to the YajC family.</text>
</comment>
<name>A0A0A0I971_CLONO</name>
<dbReference type="AlphaFoldDB" id="A0A0A0I971"/>
<feature type="transmembrane region" description="Helical" evidence="10">
    <location>
        <begin position="6"/>
        <end position="24"/>
    </location>
</feature>
<dbReference type="GO" id="GO:0015031">
    <property type="term" value="P:protein transport"/>
    <property type="evidence" value="ECO:0007669"/>
    <property type="project" value="UniProtKB-KW"/>
</dbReference>
<evidence type="ECO:0000256" key="9">
    <source>
        <dbReference type="ARBA" id="ARBA00023136"/>
    </source>
</evidence>
<evidence type="ECO:0000256" key="5">
    <source>
        <dbReference type="ARBA" id="ARBA00022692"/>
    </source>
</evidence>
<dbReference type="EMBL" id="JENJ01000010">
    <property type="protein sequence ID" value="KGM97432.1"/>
    <property type="molecule type" value="Genomic_DNA"/>
</dbReference>
<dbReference type="OrthoDB" id="1936175at2"/>
<dbReference type="GO" id="GO:0005886">
    <property type="term" value="C:plasma membrane"/>
    <property type="evidence" value="ECO:0007669"/>
    <property type="project" value="UniProtKB-SubCell"/>
</dbReference>
<organism evidence="11 12">
    <name type="scientific">Clostridium novyi A str. 4552</name>
    <dbReference type="NCBI Taxonomy" id="1444289"/>
    <lineage>
        <taxon>Bacteria</taxon>
        <taxon>Bacillati</taxon>
        <taxon>Bacillota</taxon>
        <taxon>Clostridia</taxon>
        <taxon>Eubacteriales</taxon>
        <taxon>Clostridiaceae</taxon>
        <taxon>Clostridium</taxon>
    </lineage>
</organism>
<comment type="subcellular location">
    <subcellularLocation>
        <location evidence="1">Cell membrane</location>
        <topology evidence="1">Single-pass membrane protein</topology>
    </subcellularLocation>
</comment>
<keyword evidence="7 10" id="KW-1133">Transmembrane helix</keyword>
<keyword evidence="6" id="KW-0653">Protein transport</keyword>
<evidence type="ECO:0000256" key="2">
    <source>
        <dbReference type="ARBA" id="ARBA00006742"/>
    </source>
</evidence>
<proteinExistence type="inferred from homology"/>
<evidence type="ECO:0000313" key="11">
    <source>
        <dbReference type="EMBL" id="KGM97432.1"/>
    </source>
</evidence>